<gene>
    <name evidence="3" type="ORF">N0B31_13010</name>
</gene>
<dbReference type="InterPro" id="IPR052535">
    <property type="entry name" value="Bacilysin_H2HPP_isomerase"/>
</dbReference>
<reference evidence="3" key="1">
    <citation type="submission" date="2022-09" db="EMBL/GenBank/DDBJ databases">
        <title>Diverse halophilic archaea isolated from saline environments.</title>
        <authorList>
            <person name="Cui H.-L."/>
        </authorList>
    </citation>
    <scope>NUCLEOTIDE SEQUENCE</scope>
    <source>
        <strain evidence="3">ZS-35-S2</strain>
    </source>
</reference>
<dbReference type="InterPro" id="IPR014710">
    <property type="entry name" value="RmlC-like_jellyroll"/>
</dbReference>
<dbReference type="EMBL" id="CP104003">
    <property type="protein sequence ID" value="UWM53068.1"/>
    <property type="molecule type" value="Genomic_DNA"/>
</dbReference>
<dbReference type="PANTHER" id="PTHR40112:SF1">
    <property type="entry name" value="H2HPP ISOMERASE"/>
    <property type="match status" value="1"/>
</dbReference>
<dbReference type="Proteomes" id="UP001057580">
    <property type="component" value="Chromosome"/>
</dbReference>
<proteinExistence type="predicted"/>
<organism evidence="3 4">
    <name type="scientific">Salinirubellus salinus</name>
    <dbReference type="NCBI Taxonomy" id="1364945"/>
    <lineage>
        <taxon>Archaea</taxon>
        <taxon>Methanobacteriati</taxon>
        <taxon>Methanobacteriota</taxon>
        <taxon>Stenosarchaea group</taxon>
        <taxon>Halobacteria</taxon>
        <taxon>Halobacteriales</taxon>
        <taxon>Natronomonadaceae</taxon>
        <taxon>Salinirubellus</taxon>
    </lineage>
</organism>
<dbReference type="Gene3D" id="2.60.120.10">
    <property type="entry name" value="Jelly Rolls"/>
    <property type="match status" value="1"/>
</dbReference>
<dbReference type="KEGG" id="ssai:N0B31_13010"/>
<feature type="region of interest" description="Disordered" evidence="1">
    <location>
        <begin position="1"/>
        <end position="31"/>
    </location>
</feature>
<dbReference type="SUPFAM" id="SSF51182">
    <property type="entry name" value="RmlC-like cupins"/>
    <property type="match status" value="1"/>
</dbReference>
<accession>A0A9E7R014</accession>
<dbReference type="PANTHER" id="PTHR40112">
    <property type="entry name" value="H2HPP ISOMERASE"/>
    <property type="match status" value="1"/>
</dbReference>
<sequence>MPKVGIGVTDGPREATINRSEANPLLPEDGGMTVETVTPDELEAAESTPGVVRETVFETANNVMVRSRVAPGTTTGWHHHGDRHVYGYVIEGSGAVEYGSSGGETAETSTGEFFYISPGTVHRDINPTSEETVVLVNFVGTGPAVVNVDGPGAE</sequence>
<dbReference type="RefSeq" id="WP_260592063.1">
    <property type="nucleotide sequence ID" value="NZ_CP104003.1"/>
</dbReference>
<protein>
    <submittedName>
        <fullName evidence="3">Cupin domain-containing protein</fullName>
    </submittedName>
</protein>
<evidence type="ECO:0000259" key="2">
    <source>
        <dbReference type="Pfam" id="PF07883"/>
    </source>
</evidence>
<evidence type="ECO:0000256" key="1">
    <source>
        <dbReference type="SAM" id="MobiDB-lite"/>
    </source>
</evidence>
<feature type="domain" description="Cupin type-2" evidence="2">
    <location>
        <begin position="67"/>
        <end position="136"/>
    </location>
</feature>
<dbReference type="Pfam" id="PF07883">
    <property type="entry name" value="Cupin_2"/>
    <property type="match status" value="1"/>
</dbReference>
<evidence type="ECO:0000313" key="4">
    <source>
        <dbReference type="Proteomes" id="UP001057580"/>
    </source>
</evidence>
<dbReference type="AlphaFoldDB" id="A0A9E7R014"/>
<dbReference type="GeneID" id="74943358"/>
<name>A0A9E7R014_9EURY</name>
<keyword evidence="4" id="KW-1185">Reference proteome</keyword>
<dbReference type="InterPro" id="IPR011051">
    <property type="entry name" value="RmlC_Cupin_sf"/>
</dbReference>
<dbReference type="InterPro" id="IPR013096">
    <property type="entry name" value="Cupin_2"/>
</dbReference>
<evidence type="ECO:0000313" key="3">
    <source>
        <dbReference type="EMBL" id="UWM53068.1"/>
    </source>
</evidence>